<feature type="transmembrane region" description="Helical" evidence="7">
    <location>
        <begin position="721"/>
        <end position="741"/>
    </location>
</feature>
<evidence type="ECO:0000256" key="3">
    <source>
        <dbReference type="ARBA" id="ARBA00022692"/>
    </source>
</evidence>
<feature type="domain" description="MacB-like periplasmic core" evidence="9">
    <location>
        <begin position="21"/>
        <end position="239"/>
    </location>
</feature>
<feature type="transmembrane region" description="Helical" evidence="7">
    <location>
        <begin position="753"/>
        <end position="773"/>
    </location>
</feature>
<dbReference type="PANTHER" id="PTHR30572">
    <property type="entry name" value="MEMBRANE COMPONENT OF TRANSPORTER-RELATED"/>
    <property type="match status" value="1"/>
</dbReference>
<evidence type="ECO:0000256" key="5">
    <source>
        <dbReference type="ARBA" id="ARBA00023136"/>
    </source>
</evidence>
<name>A0ABV3Z9I8_9BACT</name>
<evidence type="ECO:0000256" key="2">
    <source>
        <dbReference type="ARBA" id="ARBA00022475"/>
    </source>
</evidence>
<dbReference type="Pfam" id="PF12704">
    <property type="entry name" value="MacB_PCD"/>
    <property type="match status" value="2"/>
</dbReference>
<comment type="caution">
    <text evidence="10">The sequence shown here is derived from an EMBL/GenBank/DDBJ whole genome shotgun (WGS) entry which is preliminary data.</text>
</comment>
<comment type="similarity">
    <text evidence="6">Belongs to the ABC-4 integral membrane protein family.</text>
</comment>
<feature type="transmembrane region" description="Helical" evidence="7">
    <location>
        <begin position="669"/>
        <end position="693"/>
    </location>
</feature>
<dbReference type="InterPro" id="IPR003838">
    <property type="entry name" value="ABC3_permease_C"/>
</dbReference>
<dbReference type="InterPro" id="IPR050250">
    <property type="entry name" value="Macrolide_Exporter_MacB"/>
</dbReference>
<feature type="transmembrane region" description="Helical" evidence="7">
    <location>
        <begin position="425"/>
        <end position="445"/>
    </location>
</feature>
<dbReference type="EMBL" id="JAULBC010000001">
    <property type="protein sequence ID" value="MEX6686529.1"/>
    <property type="molecule type" value="Genomic_DNA"/>
</dbReference>
<evidence type="ECO:0000313" key="11">
    <source>
        <dbReference type="Proteomes" id="UP001560573"/>
    </source>
</evidence>
<feature type="domain" description="ABC3 transporter permease C-terminal" evidence="8">
    <location>
        <begin position="289"/>
        <end position="402"/>
    </location>
</feature>
<proteinExistence type="inferred from homology"/>
<keyword evidence="11" id="KW-1185">Reference proteome</keyword>
<keyword evidence="5 7" id="KW-0472">Membrane</keyword>
<evidence type="ECO:0000256" key="7">
    <source>
        <dbReference type="SAM" id="Phobius"/>
    </source>
</evidence>
<keyword evidence="2" id="KW-1003">Cell membrane</keyword>
<keyword evidence="4 7" id="KW-1133">Transmembrane helix</keyword>
<evidence type="ECO:0000256" key="1">
    <source>
        <dbReference type="ARBA" id="ARBA00004651"/>
    </source>
</evidence>
<feature type="transmembrane region" description="Helical" evidence="7">
    <location>
        <begin position="283"/>
        <end position="305"/>
    </location>
</feature>
<evidence type="ECO:0000256" key="6">
    <source>
        <dbReference type="ARBA" id="ARBA00038076"/>
    </source>
</evidence>
<evidence type="ECO:0000256" key="4">
    <source>
        <dbReference type="ARBA" id="ARBA00022989"/>
    </source>
</evidence>
<feature type="domain" description="MacB-like periplasmic core" evidence="9">
    <location>
        <begin position="433"/>
        <end position="594"/>
    </location>
</feature>
<dbReference type="PANTHER" id="PTHR30572:SF4">
    <property type="entry name" value="ABC TRANSPORTER PERMEASE YTRF"/>
    <property type="match status" value="1"/>
</dbReference>
<keyword evidence="3 7" id="KW-0812">Transmembrane</keyword>
<feature type="transmembrane region" description="Helical" evidence="7">
    <location>
        <begin position="376"/>
        <end position="400"/>
    </location>
</feature>
<evidence type="ECO:0000259" key="9">
    <source>
        <dbReference type="Pfam" id="PF12704"/>
    </source>
</evidence>
<feature type="transmembrane region" description="Helical" evidence="7">
    <location>
        <begin position="20"/>
        <end position="42"/>
    </location>
</feature>
<feature type="domain" description="ABC3 transporter permease C-terminal" evidence="8">
    <location>
        <begin position="672"/>
        <end position="782"/>
    </location>
</feature>
<dbReference type="Proteomes" id="UP001560573">
    <property type="component" value="Unassembled WGS sequence"/>
</dbReference>
<dbReference type="InterPro" id="IPR025857">
    <property type="entry name" value="MacB_PCD"/>
</dbReference>
<gene>
    <name evidence="10" type="ORF">QTN47_03435</name>
</gene>
<reference evidence="10 11" key="1">
    <citation type="submission" date="2023-07" db="EMBL/GenBank/DDBJ databases">
        <authorList>
            <person name="Lian W.-H."/>
        </authorList>
    </citation>
    <scope>NUCLEOTIDE SEQUENCE [LARGE SCALE GENOMIC DNA]</scope>
    <source>
        <strain evidence="10 11">SYSU DXS3180</strain>
    </source>
</reference>
<accession>A0ABV3Z9I8</accession>
<sequence length="792" mass="88696">MFKNYLKTAVRGLLKNKFSAFINVSGLAVGMAVSMLIGLWIWNEISFDKYFQHYDRISQVMQNQSFNGEVSTGPGNVIPLAAELRRSYGDDFKYVVLSSWNMNSLIAAGEKKLSLQGSYMESGAPEMLSLNMVAGTRKAFNEPASVLLSQSTAKALFGNDDPVGKIVKIDGDLQEKVAGVYEDFPLNTSFKDVAFIAPFFDLKSWVSGNENNWYNSSFQLFVELSDKADRERVSAKIKDIKLNKIDAKTAQLQKPQMFLFPMSKWHLYSDFKNGISVGGRIQYVWMFAIIGVFVLLLACINFMNLSTARSEKRAKEVGIRKAVGSLRSQLVMQFFCESLVVALCGFVLSILLVLFILPFFNQVTEKNIHLPWSNAYFWMMIIGFTLLTGLIAGIYPALYLSSFRPVKVLKGVFKGGRYAATPRKVLVVVQFTVSVILIISTVTVFRQVQFAKSRPIGYTREGLITIIMKTYNYHNSMSAMRNDLLQQGAITDMAESNTPVTENDHFDDSFNWKDKDPQSSIKFNTVGIAGQYGKTIGWQFVNGRDFSPQMATDSSAIVINETAAKYMGFKNPVGEAVKWQNKSYTIIGVIKDMIMESPYSPTKQTVFYLDSSIGGIVNIRLSPNRSTASSLAMIEAVCKKYSPEEPFDYKFADEDYARKFADEERVGKLAGFFAILAIFISCLGLFGMASFVAEQRTKEIGVRKVLGASVLSLWELMSKEFVTLAVIAFLIASPVAYYFMHNWLQNYEYRAPLSWWIFAATGIGSLVITLLTVSYQSIKAALANPVKSLRTE</sequence>
<dbReference type="RefSeq" id="WP_369327925.1">
    <property type="nucleotide sequence ID" value="NZ_JAULBC010000001.1"/>
</dbReference>
<evidence type="ECO:0000259" key="8">
    <source>
        <dbReference type="Pfam" id="PF02687"/>
    </source>
</evidence>
<protein>
    <submittedName>
        <fullName evidence="10">ABC transporter permease</fullName>
    </submittedName>
</protein>
<organism evidence="10 11">
    <name type="scientific">Danxiaibacter flavus</name>
    <dbReference type="NCBI Taxonomy" id="3049108"/>
    <lineage>
        <taxon>Bacteria</taxon>
        <taxon>Pseudomonadati</taxon>
        <taxon>Bacteroidota</taxon>
        <taxon>Chitinophagia</taxon>
        <taxon>Chitinophagales</taxon>
        <taxon>Chitinophagaceae</taxon>
        <taxon>Danxiaibacter</taxon>
    </lineage>
</organism>
<feature type="transmembrane region" description="Helical" evidence="7">
    <location>
        <begin position="330"/>
        <end position="356"/>
    </location>
</feature>
<comment type="subcellular location">
    <subcellularLocation>
        <location evidence="1">Cell membrane</location>
        <topology evidence="1">Multi-pass membrane protein</topology>
    </subcellularLocation>
</comment>
<evidence type="ECO:0000313" key="10">
    <source>
        <dbReference type="EMBL" id="MEX6686529.1"/>
    </source>
</evidence>
<dbReference type="Pfam" id="PF02687">
    <property type="entry name" value="FtsX"/>
    <property type="match status" value="2"/>
</dbReference>